<evidence type="ECO:0000256" key="1">
    <source>
        <dbReference type="SAM" id="Phobius"/>
    </source>
</evidence>
<keyword evidence="3" id="KW-1185">Reference proteome</keyword>
<comment type="caution">
    <text evidence="2">The sequence shown here is derived from an EMBL/GenBank/DDBJ whole genome shotgun (WGS) entry which is preliminary data.</text>
</comment>
<evidence type="ECO:0000313" key="2">
    <source>
        <dbReference type="EMBL" id="MBH0777017.1"/>
    </source>
</evidence>
<name>A0A931IB90_9NOCA</name>
<sequence>MWAAGAIVITGIAASLFTACLSDVAAAGGVVVVVGNTVRTIKSVYDSIKIWQVLAAAAAATGAAAVVTNFDKVPSVGDTRRCRTPR</sequence>
<proteinExistence type="predicted"/>
<protein>
    <submittedName>
        <fullName evidence="2">Uncharacterized protein</fullName>
    </submittedName>
</protein>
<dbReference type="AlphaFoldDB" id="A0A931IB90"/>
<reference evidence="2" key="1">
    <citation type="submission" date="2020-11" db="EMBL/GenBank/DDBJ databases">
        <title>Nocardia NEAU-351.nov., a novel actinomycete isolated from the cow dung.</title>
        <authorList>
            <person name="Zhang X."/>
        </authorList>
    </citation>
    <scope>NUCLEOTIDE SEQUENCE</scope>
    <source>
        <strain evidence="2">NEAU-351</strain>
    </source>
</reference>
<accession>A0A931IB90</accession>
<dbReference type="EMBL" id="JADMLG010000004">
    <property type="protein sequence ID" value="MBH0777017.1"/>
    <property type="molecule type" value="Genomic_DNA"/>
</dbReference>
<gene>
    <name evidence="2" type="ORF">IT779_12045</name>
</gene>
<keyword evidence="1" id="KW-0472">Membrane</keyword>
<dbReference type="RefSeq" id="WP_196149353.1">
    <property type="nucleotide sequence ID" value="NZ_JADMLG010000004.1"/>
</dbReference>
<evidence type="ECO:0000313" key="3">
    <source>
        <dbReference type="Proteomes" id="UP000655751"/>
    </source>
</evidence>
<keyword evidence="1" id="KW-1133">Transmembrane helix</keyword>
<keyword evidence="1" id="KW-0812">Transmembrane</keyword>
<dbReference type="Proteomes" id="UP000655751">
    <property type="component" value="Unassembled WGS sequence"/>
</dbReference>
<organism evidence="2 3">
    <name type="scientific">Nocardia bovistercoris</name>
    <dbReference type="NCBI Taxonomy" id="2785916"/>
    <lineage>
        <taxon>Bacteria</taxon>
        <taxon>Bacillati</taxon>
        <taxon>Actinomycetota</taxon>
        <taxon>Actinomycetes</taxon>
        <taxon>Mycobacteriales</taxon>
        <taxon>Nocardiaceae</taxon>
        <taxon>Nocardia</taxon>
    </lineage>
</organism>
<feature type="transmembrane region" description="Helical" evidence="1">
    <location>
        <begin position="50"/>
        <end position="70"/>
    </location>
</feature>